<dbReference type="GO" id="GO:0005634">
    <property type="term" value="C:nucleus"/>
    <property type="evidence" value="ECO:0007669"/>
    <property type="project" value="UniProtKB-SubCell"/>
</dbReference>
<dbReference type="AlphaFoldDB" id="A0AAN6T5G7"/>
<evidence type="ECO:0000313" key="8">
    <source>
        <dbReference type="EMBL" id="KAK4104789.1"/>
    </source>
</evidence>
<gene>
    <name evidence="8" type="ORF">N658DRAFT_417857</name>
</gene>
<keyword evidence="9" id="KW-1185">Reference proteome</keyword>
<evidence type="ECO:0000313" key="9">
    <source>
        <dbReference type="Proteomes" id="UP001305647"/>
    </source>
</evidence>
<sequence>MGSVTTTTTTNSTDVFLDLVRARRTFYPLNKKLTVPTSRIETIVSEALQHVPSSFNSQSNRVVILFGGEHDKLWDMTADVLRAIVPAEQWRPTADKMAMFRASAASILFFEDDVPVKELQKNFPAYADKFPSFAAHSTGMLQFAVWTALESEGLGANLQHYNPLIDAKVAEEWKIPATWQLTAQMVIGGRGIPVAGEKTFRPLEEKFKVFGA</sequence>
<keyword evidence="5" id="KW-0560">Oxidoreductase</keyword>
<dbReference type="PANTHER" id="PTHR43035">
    <property type="entry name" value="FATTY ACID REPRESSION MUTANT PROTEIN 2-RELATED"/>
    <property type="match status" value="1"/>
</dbReference>
<dbReference type="FunFam" id="3.40.109.10:FF:000001">
    <property type="entry name" value="Nitroreductase family"/>
    <property type="match status" value="1"/>
</dbReference>
<accession>A0AAN6T5G7</accession>
<dbReference type="InterPro" id="IPR029479">
    <property type="entry name" value="Nitroreductase"/>
</dbReference>
<keyword evidence="4" id="KW-0963">Cytoplasm</keyword>
<keyword evidence="6" id="KW-0539">Nucleus</keyword>
<dbReference type="CDD" id="cd02140">
    <property type="entry name" value="Frm2-like"/>
    <property type="match status" value="1"/>
</dbReference>
<evidence type="ECO:0000256" key="2">
    <source>
        <dbReference type="ARBA" id="ARBA00004496"/>
    </source>
</evidence>
<dbReference type="EMBL" id="MU863626">
    <property type="protein sequence ID" value="KAK4104789.1"/>
    <property type="molecule type" value="Genomic_DNA"/>
</dbReference>
<dbReference type="Gene3D" id="3.40.109.10">
    <property type="entry name" value="NADH Oxidase"/>
    <property type="match status" value="1"/>
</dbReference>
<organism evidence="8 9">
    <name type="scientific">Parathielavia hyrcaniae</name>
    <dbReference type="NCBI Taxonomy" id="113614"/>
    <lineage>
        <taxon>Eukaryota</taxon>
        <taxon>Fungi</taxon>
        <taxon>Dikarya</taxon>
        <taxon>Ascomycota</taxon>
        <taxon>Pezizomycotina</taxon>
        <taxon>Sordariomycetes</taxon>
        <taxon>Sordariomycetidae</taxon>
        <taxon>Sordariales</taxon>
        <taxon>Chaetomiaceae</taxon>
        <taxon>Parathielavia</taxon>
    </lineage>
</organism>
<comment type="subcellular location">
    <subcellularLocation>
        <location evidence="2">Cytoplasm</location>
    </subcellularLocation>
    <subcellularLocation>
        <location evidence="1">Nucleus</location>
    </subcellularLocation>
</comment>
<dbReference type="GO" id="GO:0016491">
    <property type="term" value="F:oxidoreductase activity"/>
    <property type="evidence" value="ECO:0007669"/>
    <property type="project" value="UniProtKB-KW"/>
</dbReference>
<comment type="caution">
    <text evidence="8">The sequence shown here is derived from an EMBL/GenBank/DDBJ whole genome shotgun (WGS) entry which is preliminary data.</text>
</comment>
<evidence type="ECO:0000256" key="3">
    <source>
        <dbReference type="ARBA" id="ARBA00007118"/>
    </source>
</evidence>
<evidence type="ECO:0000256" key="4">
    <source>
        <dbReference type="ARBA" id="ARBA00022490"/>
    </source>
</evidence>
<dbReference type="Proteomes" id="UP001305647">
    <property type="component" value="Unassembled WGS sequence"/>
</dbReference>
<reference evidence="8" key="2">
    <citation type="submission" date="2023-05" db="EMBL/GenBank/DDBJ databases">
        <authorList>
            <consortium name="Lawrence Berkeley National Laboratory"/>
            <person name="Steindorff A."/>
            <person name="Hensen N."/>
            <person name="Bonometti L."/>
            <person name="Westerberg I."/>
            <person name="Brannstrom I.O."/>
            <person name="Guillou S."/>
            <person name="Cros-Aarteil S."/>
            <person name="Calhoun S."/>
            <person name="Haridas S."/>
            <person name="Kuo A."/>
            <person name="Mondo S."/>
            <person name="Pangilinan J."/>
            <person name="Riley R."/>
            <person name="Labutti K."/>
            <person name="Andreopoulos B."/>
            <person name="Lipzen A."/>
            <person name="Chen C."/>
            <person name="Yanf M."/>
            <person name="Daum C."/>
            <person name="Ng V."/>
            <person name="Clum A."/>
            <person name="Ohm R."/>
            <person name="Martin F."/>
            <person name="Silar P."/>
            <person name="Natvig D."/>
            <person name="Lalanne C."/>
            <person name="Gautier V."/>
            <person name="Ament-Velasquez S.L."/>
            <person name="Kruys A."/>
            <person name="Hutchinson M.I."/>
            <person name="Powell A.J."/>
            <person name="Barry K."/>
            <person name="Miller A.N."/>
            <person name="Grigoriev I.V."/>
            <person name="Debuchy R."/>
            <person name="Gladieux P."/>
            <person name="Thoren M.H."/>
            <person name="Johannesson H."/>
        </authorList>
    </citation>
    <scope>NUCLEOTIDE SEQUENCE</scope>
    <source>
        <strain evidence="8">CBS 757.83</strain>
    </source>
</reference>
<dbReference type="GO" id="GO:0034599">
    <property type="term" value="P:cellular response to oxidative stress"/>
    <property type="evidence" value="ECO:0007669"/>
    <property type="project" value="InterPro"/>
</dbReference>
<dbReference type="SUPFAM" id="SSF55469">
    <property type="entry name" value="FMN-dependent nitroreductase-like"/>
    <property type="match status" value="1"/>
</dbReference>
<reference evidence="8" key="1">
    <citation type="journal article" date="2023" name="Mol. Phylogenet. Evol.">
        <title>Genome-scale phylogeny and comparative genomics of the fungal order Sordariales.</title>
        <authorList>
            <person name="Hensen N."/>
            <person name="Bonometti L."/>
            <person name="Westerberg I."/>
            <person name="Brannstrom I.O."/>
            <person name="Guillou S."/>
            <person name="Cros-Aarteil S."/>
            <person name="Calhoun S."/>
            <person name="Haridas S."/>
            <person name="Kuo A."/>
            <person name="Mondo S."/>
            <person name="Pangilinan J."/>
            <person name="Riley R."/>
            <person name="LaButti K."/>
            <person name="Andreopoulos B."/>
            <person name="Lipzen A."/>
            <person name="Chen C."/>
            <person name="Yan M."/>
            <person name="Daum C."/>
            <person name="Ng V."/>
            <person name="Clum A."/>
            <person name="Steindorff A."/>
            <person name="Ohm R.A."/>
            <person name="Martin F."/>
            <person name="Silar P."/>
            <person name="Natvig D.O."/>
            <person name="Lalanne C."/>
            <person name="Gautier V."/>
            <person name="Ament-Velasquez S.L."/>
            <person name="Kruys A."/>
            <person name="Hutchinson M.I."/>
            <person name="Powell A.J."/>
            <person name="Barry K."/>
            <person name="Miller A.N."/>
            <person name="Grigoriev I.V."/>
            <person name="Debuchy R."/>
            <person name="Gladieux P."/>
            <person name="Hiltunen Thoren M."/>
            <person name="Johannesson H."/>
        </authorList>
    </citation>
    <scope>NUCLEOTIDE SEQUENCE</scope>
    <source>
        <strain evidence="8">CBS 757.83</strain>
    </source>
</reference>
<evidence type="ECO:0000256" key="1">
    <source>
        <dbReference type="ARBA" id="ARBA00004123"/>
    </source>
</evidence>
<name>A0AAN6T5G7_9PEZI</name>
<dbReference type="InterPro" id="IPR033877">
    <property type="entry name" value="Frm2/Hbn1"/>
</dbReference>
<evidence type="ECO:0000256" key="6">
    <source>
        <dbReference type="ARBA" id="ARBA00023242"/>
    </source>
</evidence>
<evidence type="ECO:0000256" key="5">
    <source>
        <dbReference type="ARBA" id="ARBA00023002"/>
    </source>
</evidence>
<protein>
    <submittedName>
        <fullName evidence="8">Nitroreductase-like protein</fullName>
    </submittedName>
</protein>
<dbReference type="Pfam" id="PF00881">
    <property type="entry name" value="Nitroreductase"/>
    <property type="match status" value="1"/>
</dbReference>
<feature type="domain" description="Nitroreductase" evidence="7">
    <location>
        <begin position="20"/>
        <end position="188"/>
    </location>
</feature>
<comment type="similarity">
    <text evidence="3">Belongs to the nitroreductase family.</text>
</comment>
<dbReference type="PANTHER" id="PTHR43035:SF1">
    <property type="entry name" value="FATTY ACID REPRESSION MUTANT PROTEIN 2-RELATED"/>
    <property type="match status" value="1"/>
</dbReference>
<proteinExistence type="inferred from homology"/>
<dbReference type="InterPro" id="IPR000415">
    <property type="entry name" value="Nitroreductase-like"/>
</dbReference>
<evidence type="ECO:0000259" key="7">
    <source>
        <dbReference type="Pfam" id="PF00881"/>
    </source>
</evidence>
<dbReference type="GO" id="GO:0005737">
    <property type="term" value="C:cytoplasm"/>
    <property type="evidence" value="ECO:0007669"/>
    <property type="project" value="UniProtKB-SubCell"/>
</dbReference>